<keyword evidence="2" id="KW-1185">Reference proteome</keyword>
<evidence type="ECO:0008006" key="3">
    <source>
        <dbReference type="Google" id="ProtNLM"/>
    </source>
</evidence>
<dbReference type="EMBL" id="UESZ01000001">
    <property type="protein sequence ID" value="SSA34192.1"/>
    <property type="molecule type" value="Genomic_DNA"/>
</dbReference>
<evidence type="ECO:0000313" key="2">
    <source>
        <dbReference type="Proteomes" id="UP000250028"/>
    </source>
</evidence>
<dbReference type="RefSeq" id="WP_109684785.1">
    <property type="nucleotide sequence ID" value="NZ_QGDN01000001.1"/>
</dbReference>
<evidence type="ECO:0000313" key="1">
    <source>
        <dbReference type="EMBL" id="SSA34192.1"/>
    </source>
</evidence>
<sequence length="261" mass="25724">MTGYAAAAVRAGAAGLITTAAYQALIQSPCRNLLSRKNFADRQVTLAEGPAVVAGLLVAGRLPGALALGTGAVGLLDDLAAGEAAAKKGLRGHLVALRRGQLTTGVVKIVAIGAAALASTAVADRGRRGAADTVLGAVLVAGTANLLNLFDLRPGRALKVAVAGAAPLLLVADDGAAAILGVATAGAPADLAGRSMLGDTGANALGAVLGLAWARRLPLAGRAFGAIAVAALILASERISFTQVIASNPVLDAVDRWGRRG</sequence>
<reference evidence="2" key="1">
    <citation type="submission" date="2016-10" db="EMBL/GenBank/DDBJ databases">
        <authorList>
            <person name="Varghese N."/>
            <person name="Submissions S."/>
        </authorList>
    </citation>
    <scope>NUCLEOTIDE SEQUENCE [LARGE SCALE GENOMIC DNA]</scope>
    <source>
        <strain evidence="2">DSM 22951</strain>
    </source>
</reference>
<proteinExistence type="predicted"/>
<organism evidence="1 2">
    <name type="scientific">Branchiibius hedensis</name>
    <dbReference type="NCBI Taxonomy" id="672460"/>
    <lineage>
        <taxon>Bacteria</taxon>
        <taxon>Bacillati</taxon>
        <taxon>Actinomycetota</taxon>
        <taxon>Actinomycetes</taxon>
        <taxon>Micrococcales</taxon>
        <taxon>Dermacoccaceae</taxon>
        <taxon>Branchiibius</taxon>
    </lineage>
</organism>
<dbReference type="Proteomes" id="UP000250028">
    <property type="component" value="Unassembled WGS sequence"/>
</dbReference>
<accession>A0A2Y9BTL3</accession>
<name>A0A2Y9BTL3_9MICO</name>
<protein>
    <recommendedName>
        <fullName evidence="3">UDP-N-acetylmuramyl pentapeptide phosphotransferase/UDP-N-acetylglucosamine-1-phosphate transferase</fullName>
    </recommendedName>
</protein>
<dbReference type="AlphaFoldDB" id="A0A2Y9BTL3"/>
<gene>
    <name evidence="1" type="ORF">SAMN04489750_1496</name>
</gene>
<dbReference type="OrthoDB" id="2679245at2"/>